<accession>A0A1Z9Z3Y3</accession>
<dbReference type="PANTHER" id="PTHR42953">
    <property type="entry name" value="HIGH-AFFINITY ZINC UPTAKE SYSTEM PROTEIN ZNUA-RELATED"/>
    <property type="match status" value="1"/>
</dbReference>
<dbReference type="SUPFAM" id="SSF53807">
    <property type="entry name" value="Helical backbone' metal receptor"/>
    <property type="match status" value="1"/>
</dbReference>
<organism evidence="6 7">
    <name type="scientific">Acinetobacter populi</name>
    <dbReference type="NCBI Taxonomy" id="1582270"/>
    <lineage>
        <taxon>Bacteria</taxon>
        <taxon>Pseudomonadati</taxon>
        <taxon>Pseudomonadota</taxon>
        <taxon>Gammaproteobacteria</taxon>
        <taxon>Moraxellales</taxon>
        <taxon>Moraxellaceae</taxon>
        <taxon>Acinetobacter</taxon>
    </lineage>
</organism>
<protein>
    <recommendedName>
        <fullName evidence="2">High-affinity zinc uptake system protein ZnuA</fullName>
    </recommendedName>
</protein>
<evidence type="ECO:0000256" key="5">
    <source>
        <dbReference type="ARBA" id="ARBA00022906"/>
    </source>
</evidence>
<keyword evidence="3" id="KW-0813">Transport</keyword>
<keyword evidence="4" id="KW-0732">Signal</keyword>
<dbReference type="EMBL" id="NEXX01000001">
    <property type="protein sequence ID" value="OUY09149.1"/>
    <property type="molecule type" value="Genomic_DNA"/>
</dbReference>
<evidence type="ECO:0000313" key="7">
    <source>
        <dbReference type="Proteomes" id="UP000196536"/>
    </source>
</evidence>
<evidence type="ECO:0000256" key="3">
    <source>
        <dbReference type="ARBA" id="ARBA00022448"/>
    </source>
</evidence>
<comment type="caution">
    <text evidence="6">The sequence shown here is derived from an EMBL/GenBank/DDBJ whole genome shotgun (WGS) entry which is preliminary data.</text>
</comment>
<keyword evidence="5" id="KW-0406">Ion transport</keyword>
<dbReference type="InterPro" id="IPR050492">
    <property type="entry name" value="Bact_metal-bind_prot9"/>
</dbReference>
<dbReference type="PANTHER" id="PTHR42953:SF3">
    <property type="entry name" value="HIGH-AFFINITY ZINC UPTAKE SYSTEM PROTEIN ZNUA"/>
    <property type="match status" value="1"/>
</dbReference>
<keyword evidence="5" id="KW-0862">Zinc</keyword>
<evidence type="ECO:0000256" key="2">
    <source>
        <dbReference type="ARBA" id="ARBA00015915"/>
    </source>
</evidence>
<dbReference type="AlphaFoldDB" id="A0A1Z9Z3Y3"/>
<dbReference type="OrthoDB" id="7346865at2"/>
<proteinExistence type="inferred from homology"/>
<dbReference type="GO" id="GO:0046872">
    <property type="term" value="F:metal ion binding"/>
    <property type="evidence" value="ECO:0007669"/>
    <property type="project" value="InterPro"/>
</dbReference>
<keyword evidence="7" id="KW-1185">Reference proteome</keyword>
<sequence>MLYYNASLALDFKLVRYFFAVLLILSLPQLSFAKGLVVSTYPLFLIAQEVTAGIEQPTLLLTQHQTGHDAQLTPKTRQSIQDADLIVWLGKQHEVPLQSALEGKKNAISILESNIVKTLPQRDVKGNVLETDSIDTHVWLEPNNAVRIAFFIAALRSQQEPQAKAQYFQNAKDFSKKMYDATNITIKGTQERNYWAYHDAYQYLERSLQLKFAGSLSSDHDLAPTITQIKYLTTHRPQTQMCLLAEYHADQSLIQRLQPVKIVAVDESMAEQKDFVTAWLKLANSIQQCFR</sequence>
<evidence type="ECO:0000256" key="1">
    <source>
        <dbReference type="ARBA" id="ARBA00011028"/>
    </source>
</evidence>
<dbReference type="Gene3D" id="3.40.50.1980">
    <property type="entry name" value="Nitrogenase molybdenum iron protein domain"/>
    <property type="match status" value="2"/>
</dbReference>
<evidence type="ECO:0000313" key="6">
    <source>
        <dbReference type="EMBL" id="OUY09149.1"/>
    </source>
</evidence>
<dbReference type="GO" id="GO:0006829">
    <property type="term" value="P:zinc ion transport"/>
    <property type="evidence" value="ECO:0007669"/>
    <property type="project" value="UniProtKB-KW"/>
</dbReference>
<evidence type="ECO:0000256" key="4">
    <source>
        <dbReference type="ARBA" id="ARBA00022729"/>
    </source>
</evidence>
<gene>
    <name evidence="6" type="ORF">CAP51_06025</name>
</gene>
<name>A0A1Z9Z3Y3_9GAMM</name>
<keyword evidence="5" id="KW-0864">Zinc transport</keyword>
<dbReference type="InterPro" id="IPR006127">
    <property type="entry name" value="ZnuA-like"/>
</dbReference>
<dbReference type="Proteomes" id="UP000196536">
    <property type="component" value="Unassembled WGS sequence"/>
</dbReference>
<reference evidence="6 7" key="1">
    <citation type="submission" date="2017-05" db="EMBL/GenBank/DDBJ databases">
        <title>Acinetobacter populi ANC 5415 (= PBJ7), whole genome shotgun sequencing project.</title>
        <authorList>
            <person name="Nemec A."/>
            <person name="Radolfova-Krizova L."/>
        </authorList>
    </citation>
    <scope>NUCLEOTIDE SEQUENCE [LARGE SCALE GENOMIC DNA]</scope>
    <source>
        <strain evidence="6 7">PBJ7</strain>
    </source>
</reference>
<dbReference type="Pfam" id="PF01297">
    <property type="entry name" value="ZnuA"/>
    <property type="match status" value="1"/>
</dbReference>
<comment type="similarity">
    <text evidence="1">Belongs to the bacterial solute-binding protein 9 family.</text>
</comment>